<evidence type="ECO:0000313" key="1">
    <source>
        <dbReference type="EMBL" id="KZX16175.1"/>
    </source>
</evidence>
<dbReference type="AlphaFoldDB" id="A0A166E1K9"/>
<evidence type="ECO:0000313" key="2">
    <source>
        <dbReference type="Proteomes" id="UP000077275"/>
    </source>
</evidence>
<name>A0A166E1K9_9EURY</name>
<reference evidence="1 2" key="1">
    <citation type="submission" date="2016-04" db="EMBL/GenBank/DDBJ databases">
        <title>Genome sequence of Methanobrevibacter cuticularis DSM 11139.</title>
        <authorList>
            <person name="Poehlein A."/>
            <person name="Seedorf H."/>
            <person name="Daniel R."/>
        </authorList>
    </citation>
    <scope>NUCLEOTIDE SEQUENCE [LARGE SCALE GENOMIC DNA]</scope>
    <source>
        <strain evidence="1 2">DSM 11139</strain>
    </source>
</reference>
<dbReference type="STRING" id="47311.MBCUT_10410"/>
<dbReference type="Proteomes" id="UP000077275">
    <property type="component" value="Unassembled WGS sequence"/>
</dbReference>
<keyword evidence="2" id="KW-1185">Reference proteome</keyword>
<sequence>MENENQIKLFENREIRTHWDDEKEEWFFSVIDVVGVLSESKNPRKYWSVLKSRLKKGVIKKLANYLLI</sequence>
<proteinExistence type="predicted"/>
<evidence type="ECO:0008006" key="3">
    <source>
        <dbReference type="Google" id="ProtNLM"/>
    </source>
</evidence>
<organism evidence="1 2">
    <name type="scientific">Methanobrevibacter cuticularis</name>
    <dbReference type="NCBI Taxonomy" id="47311"/>
    <lineage>
        <taxon>Archaea</taxon>
        <taxon>Methanobacteriati</taxon>
        <taxon>Methanobacteriota</taxon>
        <taxon>Methanomada group</taxon>
        <taxon>Methanobacteria</taxon>
        <taxon>Methanobacteriales</taxon>
        <taxon>Methanobacteriaceae</taxon>
        <taxon>Methanobrevibacter</taxon>
    </lineage>
</organism>
<dbReference type="RefSeq" id="WP_067259635.1">
    <property type="nucleotide sequence ID" value="NZ_LWMW01000098.1"/>
</dbReference>
<gene>
    <name evidence="1" type="ORF">MBCUT_10410</name>
</gene>
<comment type="caution">
    <text evidence="1">The sequence shown here is derived from an EMBL/GenBank/DDBJ whole genome shotgun (WGS) entry which is preliminary data.</text>
</comment>
<dbReference type="PATRIC" id="fig|47311.3.peg.1148"/>
<dbReference type="EMBL" id="LWMW01000098">
    <property type="protein sequence ID" value="KZX16175.1"/>
    <property type="molecule type" value="Genomic_DNA"/>
</dbReference>
<accession>A0A166E1K9</accession>
<protein>
    <recommendedName>
        <fullName evidence="3">Bro-N domain-containing protein</fullName>
    </recommendedName>
</protein>
<dbReference type="OrthoDB" id="147774at2157"/>